<proteinExistence type="predicted"/>
<name>A0AAV3S3D3_LITER</name>
<keyword evidence="2" id="KW-1185">Reference proteome</keyword>
<organism evidence="1 2">
    <name type="scientific">Lithospermum erythrorhizon</name>
    <name type="common">Purple gromwell</name>
    <name type="synonym">Lithospermum officinale var. erythrorhizon</name>
    <dbReference type="NCBI Taxonomy" id="34254"/>
    <lineage>
        <taxon>Eukaryota</taxon>
        <taxon>Viridiplantae</taxon>
        <taxon>Streptophyta</taxon>
        <taxon>Embryophyta</taxon>
        <taxon>Tracheophyta</taxon>
        <taxon>Spermatophyta</taxon>
        <taxon>Magnoliopsida</taxon>
        <taxon>eudicotyledons</taxon>
        <taxon>Gunneridae</taxon>
        <taxon>Pentapetalae</taxon>
        <taxon>asterids</taxon>
        <taxon>lamiids</taxon>
        <taxon>Boraginales</taxon>
        <taxon>Boraginaceae</taxon>
        <taxon>Boraginoideae</taxon>
        <taxon>Lithospermeae</taxon>
        <taxon>Lithospermum</taxon>
    </lineage>
</organism>
<evidence type="ECO:0000313" key="2">
    <source>
        <dbReference type="Proteomes" id="UP001454036"/>
    </source>
</evidence>
<gene>
    <name evidence="1" type="ORF">LIER_33914</name>
</gene>
<dbReference type="AlphaFoldDB" id="A0AAV3S3D3"/>
<evidence type="ECO:0000313" key="1">
    <source>
        <dbReference type="EMBL" id="GAA0186626.1"/>
    </source>
</evidence>
<accession>A0AAV3S3D3</accession>
<dbReference type="Proteomes" id="UP001454036">
    <property type="component" value="Unassembled WGS sequence"/>
</dbReference>
<reference evidence="1 2" key="1">
    <citation type="submission" date="2024-01" db="EMBL/GenBank/DDBJ databases">
        <title>The complete chloroplast genome sequence of Lithospermum erythrorhizon: insights into the phylogenetic relationship among Boraginaceae species and the maternal lineages of purple gromwells.</title>
        <authorList>
            <person name="Okada T."/>
            <person name="Watanabe K."/>
        </authorList>
    </citation>
    <scope>NUCLEOTIDE SEQUENCE [LARGE SCALE GENOMIC DNA]</scope>
</reference>
<protein>
    <submittedName>
        <fullName evidence="1">Uncharacterized protein</fullName>
    </submittedName>
</protein>
<sequence>MENYGEELNNGLGIGESPDILLILQTHVPSPTLPLGLPQLGKSLLNMDHEKLIFSLRFFTLQEATLEAYKSLTSSYAIAKGSSSHIPQLEWELKDMKNTMP</sequence>
<dbReference type="EMBL" id="BAABME010013891">
    <property type="protein sequence ID" value="GAA0186626.1"/>
    <property type="molecule type" value="Genomic_DNA"/>
</dbReference>
<comment type="caution">
    <text evidence="1">The sequence shown here is derived from an EMBL/GenBank/DDBJ whole genome shotgun (WGS) entry which is preliminary data.</text>
</comment>